<dbReference type="AlphaFoldDB" id="A0A7Y4DAN1"/>
<name>A0A7Y4DAN1_VIBSP</name>
<dbReference type="GO" id="GO:0005198">
    <property type="term" value="F:structural molecule activity"/>
    <property type="evidence" value="ECO:0007669"/>
    <property type="project" value="InterPro"/>
</dbReference>
<evidence type="ECO:0000313" key="1">
    <source>
        <dbReference type="EMBL" id="NOJ15786.1"/>
    </source>
</evidence>
<evidence type="ECO:0000313" key="2">
    <source>
        <dbReference type="Proteomes" id="UP000519158"/>
    </source>
</evidence>
<dbReference type="Proteomes" id="UP000519158">
    <property type="component" value="Unassembled WGS sequence"/>
</dbReference>
<comment type="caution">
    <text evidence="1">The sequence shown here is derived from an EMBL/GenBank/DDBJ whole genome shotgun (WGS) entry which is preliminary data.</text>
</comment>
<dbReference type="InterPro" id="IPR006429">
    <property type="entry name" value="Phage_lambda_portal"/>
</dbReference>
<proteinExistence type="predicted"/>
<dbReference type="GO" id="GO:0019068">
    <property type="term" value="P:virion assembly"/>
    <property type="evidence" value="ECO:0007669"/>
    <property type="project" value="InterPro"/>
</dbReference>
<sequence>MGSMNLIDKLVAYRDPEKGLARMAARKKLNANYEALAPKTGKRPQREKKLAKELAKMSQLPLAQQARWFEENYPIIATALDEVVKNVIGADGLIVQPQPKLKDGSVATDFGKQIQKAYEKSARTWCMDGRTSRPDSEQLICRAIVRDGEMFSRIYAFDNHDYLGEVPFGIEPFECDHIPADLYDKKNNIVNGFKLGEYNRTQGYYFVPDLTAFAQKPLFVEVQNVLHTRWQTRVGALRGISKLAPALLSIHNLKEYEDAVRLGRLVAARIVLVHKKKGGNYVPGQDGGDGEESDYDEPLSFEYGNVLEANIDDKFETLESAKGAESAEVYMQHQQRNVTGTIGANNSAVTGIYNKSYSAQRQEMIDRWAGYIILRSLMVRQHVRPAYEGWLNAATLSRVIVPPKDLDWSTLYDVSFTGPVMPWIDPYKEATSIKILKDIGMLPLTRALAQRGLDVSSTLEMYKQERDEMERLELTDLLSKVADENTNKTDSKDGKKDE</sequence>
<accession>A0A7Y4DAN1</accession>
<reference evidence="1 2" key="1">
    <citation type="submission" date="2019-09" db="EMBL/GenBank/DDBJ databases">
        <title>Draft genome sequencing and comparative genomics of hatchery-associated Vibrios.</title>
        <authorList>
            <person name="Kehlet-Delgado H."/>
            <person name="Mueller R.S."/>
        </authorList>
    </citation>
    <scope>NUCLEOTIDE SEQUENCE [LARGE SCALE GENOMIC DNA]</scope>
    <source>
        <strain evidence="1 2">99-70-13A3</strain>
    </source>
</reference>
<gene>
    <name evidence="1" type="ORF">F0234_23855</name>
</gene>
<dbReference type="EMBL" id="VTXL01000033">
    <property type="protein sequence ID" value="NOJ15786.1"/>
    <property type="molecule type" value="Genomic_DNA"/>
</dbReference>
<organism evidence="1 2">
    <name type="scientific">Vibrio splendidus</name>
    <dbReference type="NCBI Taxonomy" id="29497"/>
    <lineage>
        <taxon>Bacteria</taxon>
        <taxon>Pseudomonadati</taxon>
        <taxon>Pseudomonadota</taxon>
        <taxon>Gammaproteobacteria</taxon>
        <taxon>Vibrionales</taxon>
        <taxon>Vibrionaceae</taxon>
        <taxon>Vibrio</taxon>
    </lineage>
</organism>
<dbReference type="NCBIfam" id="TIGR01539">
    <property type="entry name" value="portal_lambda"/>
    <property type="match status" value="1"/>
</dbReference>
<protein>
    <submittedName>
        <fullName evidence="1">Phage portal protein</fullName>
    </submittedName>
</protein>
<dbReference type="Pfam" id="PF05136">
    <property type="entry name" value="Phage_portal_2"/>
    <property type="match status" value="1"/>
</dbReference>
<dbReference type="RefSeq" id="WP_171331152.1">
    <property type="nucleotide sequence ID" value="NZ_CAWPOP010000027.1"/>
</dbReference>